<dbReference type="EMBL" id="BARW01038095">
    <property type="protein sequence ID" value="GAJ20412.1"/>
    <property type="molecule type" value="Genomic_DNA"/>
</dbReference>
<dbReference type="Gene3D" id="3.90.550.10">
    <property type="entry name" value="Spore Coat Polysaccharide Biosynthesis Protein SpsA, Chain A"/>
    <property type="match status" value="1"/>
</dbReference>
<accession>X1VLV2</accession>
<protein>
    <submittedName>
        <fullName evidence="1">Uncharacterized protein</fullName>
    </submittedName>
</protein>
<evidence type="ECO:0000313" key="1">
    <source>
        <dbReference type="EMBL" id="GAJ20412.1"/>
    </source>
</evidence>
<proteinExistence type="predicted"/>
<dbReference type="AlphaFoldDB" id="X1VLV2"/>
<name>X1VLV2_9ZZZZ</name>
<feature type="non-terminal residue" evidence="1">
    <location>
        <position position="1"/>
    </location>
</feature>
<gene>
    <name evidence="1" type="ORF">S12H4_58592</name>
</gene>
<dbReference type="SUPFAM" id="SSF53448">
    <property type="entry name" value="Nucleotide-diphospho-sugar transferases"/>
    <property type="match status" value="1"/>
</dbReference>
<comment type="caution">
    <text evidence="1">The sequence shown here is derived from an EMBL/GenBank/DDBJ whole genome shotgun (WGS) entry which is preliminary data.</text>
</comment>
<organism evidence="1">
    <name type="scientific">marine sediment metagenome</name>
    <dbReference type="NCBI Taxonomy" id="412755"/>
    <lineage>
        <taxon>unclassified sequences</taxon>
        <taxon>metagenomes</taxon>
        <taxon>ecological metagenomes</taxon>
    </lineage>
</organism>
<dbReference type="InterPro" id="IPR029044">
    <property type="entry name" value="Nucleotide-diphossugar_trans"/>
</dbReference>
<reference evidence="1" key="1">
    <citation type="journal article" date="2014" name="Front. Microbiol.">
        <title>High frequency of phylogenetically diverse reductive dehalogenase-homologous genes in deep subseafloor sedimentary metagenomes.</title>
        <authorList>
            <person name="Kawai M."/>
            <person name="Futagami T."/>
            <person name="Toyoda A."/>
            <person name="Takaki Y."/>
            <person name="Nishi S."/>
            <person name="Hori S."/>
            <person name="Arai W."/>
            <person name="Tsubouchi T."/>
            <person name="Morono Y."/>
            <person name="Uchiyama I."/>
            <person name="Ito T."/>
            <person name="Fujiyama A."/>
            <person name="Inagaki F."/>
            <person name="Takami H."/>
        </authorList>
    </citation>
    <scope>NUCLEOTIDE SEQUENCE</scope>
    <source>
        <strain evidence="1">Expedition CK06-06</strain>
    </source>
</reference>
<sequence length="179" mass="20875">GVITNNLVYPFTRALYGIDIRQPIAGEYALSKNLYELLRKHPLFPPDFGIDIFILTVAAAEGMYVKEGLFSLKIHESTTHYLEPEKFLIPMFRKVTESMFELAKFYEIYWKSKPPVWRTKFHRESFSQKPIPIQINVFDLKKSFESEFNSSKDRMKQFLPQTIIDDLDGIANNGEKLNS</sequence>
<feature type="non-terminal residue" evidence="1">
    <location>
        <position position="179"/>
    </location>
</feature>